<comment type="caution">
    <text evidence="7">The sequence shown here is derived from an EMBL/GenBank/DDBJ whole genome shotgun (WGS) entry which is preliminary data.</text>
</comment>
<comment type="similarity">
    <text evidence="1">Belongs to the MreC family.</text>
</comment>
<protein>
    <recommendedName>
        <fullName evidence="2">Cell shape-determining protein MreC</fullName>
    </recommendedName>
    <alternativeName>
        <fullName evidence="4">Cell shape protein MreC</fullName>
    </alternativeName>
</protein>
<dbReference type="eggNOG" id="COG1792">
    <property type="taxonomic scope" value="Bacteria"/>
</dbReference>
<keyword evidence="8" id="KW-1185">Reference proteome</keyword>
<dbReference type="PATRIC" id="fig|1280950.3.peg.1577"/>
<evidence type="ECO:0000256" key="5">
    <source>
        <dbReference type="SAM" id="MobiDB-lite"/>
    </source>
</evidence>
<evidence type="ECO:0000256" key="4">
    <source>
        <dbReference type="ARBA" id="ARBA00032089"/>
    </source>
</evidence>
<keyword evidence="3" id="KW-0133">Cell shape</keyword>
<feature type="compositionally biased region" description="Polar residues" evidence="5">
    <location>
        <begin position="283"/>
        <end position="295"/>
    </location>
</feature>
<organism evidence="7 8">
    <name type="scientific">Hyphomonas johnsonii MHS-2</name>
    <dbReference type="NCBI Taxonomy" id="1280950"/>
    <lineage>
        <taxon>Bacteria</taxon>
        <taxon>Pseudomonadati</taxon>
        <taxon>Pseudomonadota</taxon>
        <taxon>Alphaproteobacteria</taxon>
        <taxon>Hyphomonadales</taxon>
        <taxon>Hyphomonadaceae</taxon>
        <taxon>Hyphomonas</taxon>
    </lineage>
</organism>
<dbReference type="RefSeq" id="WP_051618399.1">
    <property type="nucleotide sequence ID" value="NZ_ARYK01000003.1"/>
</dbReference>
<dbReference type="GO" id="GO:0008360">
    <property type="term" value="P:regulation of cell shape"/>
    <property type="evidence" value="ECO:0007669"/>
    <property type="project" value="UniProtKB-KW"/>
</dbReference>
<dbReference type="GO" id="GO:0005886">
    <property type="term" value="C:plasma membrane"/>
    <property type="evidence" value="ECO:0007669"/>
    <property type="project" value="TreeGrafter"/>
</dbReference>
<evidence type="ECO:0000259" key="6">
    <source>
        <dbReference type="Pfam" id="PF04085"/>
    </source>
</evidence>
<dbReference type="PANTHER" id="PTHR34138:SF1">
    <property type="entry name" value="CELL SHAPE-DETERMINING PROTEIN MREC"/>
    <property type="match status" value="1"/>
</dbReference>
<proteinExistence type="inferred from homology"/>
<dbReference type="OrthoDB" id="8478127at2"/>
<dbReference type="STRING" id="1280950.HJO_07867"/>
<name>A0A059FQA1_9PROT</name>
<gene>
    <name evidence="7" type="ORF">HJO_07867</name>
</gene>
<evidence type="ECO:0000313" key="7">
    <source>
        <dbReference type="EMBL" id="KCZ92855.1"/>
    </source>
</evidence>
<dbReference type="Pfam" id="PF04085">
    <property type="entry name" value="MreC"/>
    <property type="match status" value="1"/>
</dbReference>
<dbReference type="InterPro" id="IPR042177">
    <property type="entry name" value="Cell/Rod_1"/>
</dbReference>
<feature type="region of interest" description="Disordered" evidence="5">
    <location>
        <begin position="275"/>
        <end position="295"/>
    </location>
</feature>
<dbReference type="Gene3D" id="2.40.10.350">
    <property type="entry name" value="Rod shape-determining protein MreC, domain 2"/>
    <property type="match status" value="1"/>
</dbReference>
<feature type="domain" description="Rod shape-determining protein MreC beta-barrel core" evidence="6">
    <location>
        <begin position="123"/>
        <end position="236"/>
    </location>
</feature>
<evidence type="ECO:0000256" key="3">
    <source>
        <dbReference type="ARBA" id="ARBA00022960"/>
    </source>
</evidence>
<dbReference type="AlphaFoldDB" id="A0A059FQA1"/>
<dbReference type="Proteomes" id="UP000025171">
    <property type="component" value="Unassembled WGS sequence"/>
</dbReference>
<dbReference type="PANTHER" id="PTHR34138">
    <property type="entry name" value="CELL SHAPE-DETERMINING PROTEIN MREC"/>
    <property type="match status" value="1"/>
</dbReference>
<dbReference type="EMBL" id="ARYK01000003">
    <property type="protein sequence ID" value="KCZ92855.1"/>
    <property type="molecule type" value="Genomic_DNA"/>
</dbReference>
<dbReference type="InterPro" id="IPR042175">
    <property type="entry name" value="Cell/Rod_MreC_2"/>
</dbReference>
<evidence type="ECO:0000256" key="2">
    <source>
        <dbReference type="ARBA" id="ARBA00013855"/>
    </source>
</evidence>
<dbReference type="InterPro" id="IPR055342">
    <property type="entry name" value="MreC_beta-barrel_core"/>
</dbReference>
<dbReference type="InterPro" id="IPR007221">
    <property type="entry name" value="MreC"/>
</dbReference>
<evidence type="ECO:0000313" key="8">
    <source>
        <dbReference type="Proteomes" id="UP000025171"/>
    </source>
</evidence>
<dbReference type="Gene3D" id="2.40.10.340">
    <property type="entry name" value="Rod shape-determining protein MreC, domain 1"/>
    <property type="match status" value="1"/>
</dbReference>
<reference evidence="7 8" key="1">
    <citation type="journal article" date="2014" name="Antonie Van Leeuwenhoek">
        <title>Hyphomonas beringensis sp. nov. and Hyphomonas chukchiensis sp. nov., isolated from surface seawater of the Bering Sea and Chukchi Sea.</title>
        <authorList>
            <person name="Li C."/>
            <person name="Lai Q."/>
            <person name="Li G."/>
            <person name="Dong C."/>
            <person name="Wang J."/>
            <person name="Liao Y."/>
            <person name="Shao Z."/>
        </authorList>
    </citation>
    <scope>NUCLEOTIDE SEQUENCE [LARGE SCALE GENOMIC DNA]</scope>
    <source>
        <strain evidence="7 8">MHS-2</strain>
    </source>
</reference>
<sequence length="295" mass="31539">MARLSRSGQKTGKRSAKRLILFVLIFGAAALVVSQSAPQIRRVFDPVRTTAGDRLGGGNDISLWARMSGQVARERRIRDLEAEVRELSRYKAAAISMAERLEAYENILNLVGEPPVRGVTARVTAESDGPFSQTLLANAGRSQGVEPGAIAVNEGGLVGRVIQLGEHSARVLLVTDFNSRVPVMGEVSGVRAILYGGRDGMGSLTDLPERSEFIEGERILTSAEGGAFPRGLVVGEALRSGDDWRVRFAMAERDGGYVQMVPPPVIEIPEPIEEIPAAGETGNPVQASAAQGVRQ</sequence>
<evidence type="ECO:0000256" key="1">
    <source>
        <dbReference type="ARBA" id="ARBA00009369"/>
    </source>
</evidence>
<accession>A0A059FQA1</accession>